<evidence type="ECO:0000256" key="4">
    <source>
        <dbReference type="ARBA" id="ARBA00022692"/>
    </source>
</evidence>
<dbReference type="InParanoid" id="B3SAA2"/>
<sequence length="195" mass="21778">MACGTLRTWTMAILILQLISLLERITFDFMGAVWALIIGNFVAILITVVGTFGAYQFRPRYLIMYLIWSFAWIACNVAVMLTYLEISIFKQGGTILTINTESASWWKNNGIGCTVEYESSSQTGSTSSAIIAKVTGCILEYKYVEVIHAGIQCFFSLLGIIIGSWLTHRLYNPKAIDQSANSASYRSTNFHLQNV</sequence>
<proteinExistence type="inferred from homology"/>
<keyword evidence="6 7" id="KW-0472">Membrane</keyword>
<dbReference type="OMA" id="ETPMAGI"/>
<dbReference type="FunCoup" id="B3SAA2">
    <property type="interactions" value="394"/>
</dbReference>
<comment type="similarity">
    <text evidence="2 7">Belongs to the NKAIN family.</text>
</comment>
<dbReference type="eggNOG" id="KOG4556">
    <property type="taxonomic scope" value="Eukaryota"/>
</dbReference>
<dbReference type="EMBL" id="DS985260">
    <property type="protein sequence ID" value="EDV20401.1"/>
    <property type="molecule type" value="Genomic_DNA"/>
</dbReference>
<dbReference type="KEGG" id="tad:TRIADDRAFT_61191"/>
<feature type="transmembrane region" description="Helical" evidence="7">
    <location>
        <begin position="146"/>
        <end position="166"/>
    </location>
</feature>
<evidence type="ECO:0000256" key="1">
    <source>
        <dbReference type="ARBA" id="ARBA00004651"/>
    </source>
</evidence>
<dbReference type="PANTHER" id="PTHR13084">
    <property type="entry name" value="T-CELL LYMPHOMA BREAKPOINT-ASSOCIATED TARGET 1-RELATED"/>
    <property type="match status" value="1"/>
</dbReference>
<keyword evidence="3 7" id="KW-1003">Cell membrane</keyword>
<keyword evidence="4 7" id="KW-0812">Transmembrane</keyword>
<accession>B3SAA2</accession>
<dbReference type="RefSeq" id="XP_002117095.1">
    <property type="nucleotide sequence ID" value="XM_002117059.1"/>
</dbReference>
<feature type="transmembrane region" description="Helical" evidence="7">
    <location>
        <begin position="34"/>
        <end position="55"/>
    </location>
</feature>
<dbReference type="CTD" id="6758308"/>
<reference evidence="8 9" key="1">
    <citation type="journal article" date="2008" name="Nature">
        <title>The Trichoplax genome and the nature of placozoans.</title>
        <authorList>
            <person name="Srivastava M."/>
            <person name="Begovic E."/>
            <person name="Chapman J."/>
            <person name="Putnam N.H."/>
            <person name="Hellsten U."/>
            <person name="Kawashima T."/>
            <person name="Kuo A."/>
            <person name="Mitros T."/>
            <person name="Salamov A."/>
            <person name="Carpenter M.L."/>
            <person name="Signorovitch A.Y."/>
            <person name="Moreno M.A."/>
            <person name="Kamm K."/>
            <person name="Grimwood J."/>
            <person name="Schmutz J."/>
            <person name="Shapiro H."/>
            <person name="Grigoriev I.V."/>
            <person name="Buss L.W."/>
            <person name="Schierwater B."/>
            <person name="Dellaporta S.L."/>
            <person name="Rokhsar D.S."/>
        </authorList>
    </citation>
    <scope>NUCLEOTIDE SEQUENCE [LARGE SCALE GENOMIC DNA]</scope>
    <source>
        <strain evidence="8 9">Grell-BS-1999</strain>
    </source>
</reference>
<evidence type="ECO:0000256" key="7">
    <source>
        <dbReference type="RuleBase" id="RU368041"/>
    </source>
</evidence>
<dbReference type="InterPro" id="IPR008516">
    <property type="entry name" value="Na/K-Atpase_Interacting"/>
</dbReference>
<evidence type="ECO:0000256" key="2">
    <source>
        <dbReference type="ARBA" id="ARBA00006364"/>
    </source>
</evidence>
<dbReference type="Proteomes" id="UP000009022">
    <property type="component" value="Unassembled WGS sequence"/>
</dbReference>
<comment type="subcellular location">
    <subcellularLocation>
        <location evidence="1 7">Cell membrane</location>
        <topology evidence="1 7">Multi-pass membrane protein</topology>
    </subcellularLocation>
</comment>
<name>B3SAA2_TRIAD</name>
<dbReference type="PhylomeDB" id="B3SAA2"/>
<dbReference type="Pfam" id="PF05640">
    <property type="entry name" value="NKAIN"/>
    <property type="match status" value="1"/>
</dbReference>
<dbReference type="GO" id="GO:0002028">
    <property type="term" value="P:regulation of sodium ion transport"/>
    <property type="evidence" value="ECO:0000318"/>
    <property type="project" value="GO_Central"/>
</dbReference>
<evidence type="ECO:0000313" key="8">
    <source>
        <dbReference type="EMBL" id="EDV20401.1"/>
    </source>
</evidence>
<evidence type="ECO:0000256" key="5">
    <source>
        <dbReference type="ARBA" id="ARBA00022989"/>
    </source>
</evidence>
<dbReference type="GO" id="GO:0005886">
    <property type="term" value="C:plasma membrane"/>
    <property type="evidence" value="ECO:0007669"/>
    <property type="project" value="UniProtKB-SubCell"/>
</dbReference>
<dbReference type="HOGENOM" id="CLU_090781_0_1_1"/>
<protein>
    <recommendedName>
        <fullName evidence="7">Sodium/potassium-transporting ATPase subunit beta-1-interacting protein</fullName>
        <shortName evidence="7">Na(+)/K(+)-transporting ATPase subunit beta-1-interacting protein</shortName>
    </recommendedName>
</protein>
<keyword evidence="5 7" id="KW-1133">Transmembrane helix</keyword>
<dbReference type="GeneID" id="6758308"/>
<dbReference type="OrthoDB" id="10050321at2759"/>
<evidence type="ECO:0000256" key="6">
    <source>
        <dbReference type="ARBA" id="ARBA00023136"/>
    </source>
</evidence>
<keyword evidence="9" id="KW-1185">Reference proteome</keyword>
<dbReference type="PANTHER" id="PTHR13084:SF6">
    <property type="entry name" value="SODIUM_POTASSIUM-TRANSPORTING ATPASE SUBUNIT BETA-1-INTERACTING PROTEIN"/>
    <property type="match status" value="1"/>
</dbReference>
<organism evidence="8 9">
    <name type="scientific">Trichoplax adhaerens</name>
    <name type="common">Trichoplax reptans</name>
    <dbReference type="NCBI Taxonomy" id="10228"/>
    <lineage>
        <taxon>Eukaryota</taxon>
        <taxon>Metazoa</taxon>
        <taxon>Placozoa</taxon>
        <taxon>Uniplacotomia</taxon>
        <taxon>Trichoplacea</taxon>
        <taxon>Trichoplacidae</taxon>
        <taxon>Trichoplax</taxon>
    </lineage>
</organism>
<evidence type="ECO:0000256" key="3">
    <source>
        <dbReference type="ARBA" id="ARBA00022475"/>
    </source>
</evidence>
<dbReference type="AlphaFoldDB" id="B3SAA2"/>
<feature type="transmembrane region" description="Helical" evidence="7">
    <location>
        <begin position="62"/>
        <end position="84"/>
    </location>
</feature>
<evidence type="ECO:0000313" key="9">
    <source>
        <dbReference type="Proteomes" id="UP000009022"/>
    </source>
</evidence>
<gene>
    <name evidence="8" type="ORF">TRIADDRAFT_61191</name>
</gene>